<dbReference type="SUPFAM" id="SSF63829">
    <property type="entry name" value="Calcium-dependent phosphotriesterase"/>
    <property type="match status" value="1"/>
</dbReference>
<evidence type="ECO:0000259" key="5">
    <source>
        <dbReference type="PROSITE" id="PS50109"/>
    </source>
</evidence>
<dbReference type="InterPro" id="IPR036890">
    <property type="entry name" value="HATPase_C_sf"/>
</dbReference>
<dbReference type="InterPro" id="IPR036097">
    <property type="entry name" value="HisK_dim/P_sf"/>
</dbReference>
<dbReference type="PANTHER" id="PTHR43547:SF2">
    <property type="entry name" value="HYBRID SIGNAL TRANSDUCTION HISTIDINE KINASE C"/>
    <property type="match status" value="1"/>
</dbReference>
<dbReference type="InterPro" id="IPR003594">
    <property type="entry name" value="HATPase_dom"/>
</dbReference>
<dbReference type="InterPro" id="IPR018060">
    <property type="entry name" value="HTH_AraC"/>
</dbReference>
<dbReference type="SUPFAM" id="SSF50998">
    <property type="entry name" value="Quinoprotein alcohol dehydrogenase-like"/>
    <property type="match status" value="1"/>
</dbReference>
<evidence type="ECO:0000256" key="2">
    <source>
        <dbReference type="ARBA" id="ARBA00023015"/>
    </source>
</evidence>
<evidence type="ECO:0000256" key="1">
    <source>
        <dbReference type="ARBA" id="ARBA00022553"/>
    </source>
</evidence>
<dbReference type="SMART" id="SM00342">
    <property type="entry name" value="HTH_ARAC"/>
    <property type="match status" value="1"/>
</dbReference>
<protein>
    <submittedName>
        <fullName evidence="7">Sensor histidine kinase TmoS</fullName>
        <ecNumber evidence="7">2.7.13.3</ecNumber>
    </submittedName>
</protein>
<dbReference type="Gene3D" id="3.30.565.10">
    <property type="entry name" value="Histidine kinase-like ATPase, C-terminal domain"/>
    <property type="match status" value="1"/>
</dbReference>
<dbReference type="InterPro" id="IPR001789">
    <property type="entry name" value="Sig_transdc_resp-reg_receiver"/>
</dbReference>
<reference evidence="7" key="1">
    <citation type="submission" date="2019-03" db="EMBL/GenBank/DDBJ databases">
        <title>Single cell metagenomics reveals metabolic interactions within the superorganism composed of flagellate Streblomastix strix and complex community of Bacteroidetes bacteria on its surface.</title>
        <authorList>
            <person name="Treitli S.C."/>
            <person name="Kolisko M."/>
            <person name="Husnik F."/>
            <person name="Keeling P."/>
            <person name="Hampl V."/>
        </authorList>
    </citation>
    <scope>NUCLEOTIDE SEQUENCE</scope>
    <source>
        <strain evidence="7">STM</strain>
    </source>
</reference>
<accession>A0A5J4RRL0</accession>
<keyword evidence="2" id="KW-0805">Transcription regulation</keyword>
<evidence type="ECO:0000259" key="6">
    <source>
        <dbReference type="PROSITE" id="PS50110"/>
    </source>
</evidence>
<organism evidence="7">
    <name type="scientific">termite gut metagenome</name>
    <dbReference type="NCBI Taxonomy" id="433724"/>
    <lineage>
        <taxon>unclassified sequences</taxon>
        <taxon>metagenomes</taxon>
        <taxon>organismal metagenomes</taxon>
    </lineage>
</organism>
<dbReference type="EMBL" id="SNRY01000824">
    <property type="protein sequence ID" value="KAA6336132.1"/>
    <property type="molecule type" value="Genomic_DNA"/>
</dbReference>
<evidence type="ECO:0000313" key="7">
    <source>
        <dbReference type="EMBL" id="KAA6336132.1"/>
    </source>
</evidence>
<dbReference type="Pfam" id="PF12833">
    <property type="entry name" value="HTH_18"/>
    <property type="match status" value="1"/>
</dbReference>
<sequence length="1483" mass="171488">MKRRLYSILLLIFIFLRINAVPNVAMEHYTVNNGLASNVVFCSLKDSDGFMWFGTLYGLCSFDGINFKTYTNHDRYFYSENPPRKIQTIMEDKNGFLWIQTADERVYLFDRKKECFQSLYDDVKKHTGDAGILKMQSTNSGDMLLLTKDRKLLCATSVQGKPVEIRLLHDLSSFTGKSDSVSSRNILEETNEYISWIGTDNRIYSYRKGKDLEHKPSNVILAEAKIQPSDVLTYAFDGGTHLWMGNHTGIIYCIDSQTGTVDTYKLPDINRAVRILLVSNDKRTLYVYTGEQNELYEYDIKSNLWQKNVIELNPEAVSRAFFDKYNKIWFEEEKRGLFYYDPQSKTGKRFPFSQEKSVIEMKVEDAGEKGLFVLTPTGEMLKFERESLSMIHLNQMIFFPDAPNNQPFFYNQAFDSDGMLWLSSSSGIYCLHFPPEQFRLFDWQTFKGVSYLEKEKMNSLVTALFQAKDGSIWAGTRQSVFLLNKNRQWREILMSAGYPIRDLRHIMEDSNGNFWLSTKNEGLIKAIPDIQSPYGFRFVQYMSNSETFSSLGSNRVSFTFQDSKGHIWVGLSENGLNLLQETAGKVSFNHKYNGFKQYPPYGLYTELCGMAEDNDGRIWVGTTDGLMSFDVNFDIPEDLVFETYREEKPLSIICNDNITMLHKDSDLRIWIGLSGGGLSELTGYDQTVRKPLFKSYGVRDGLRHNAILSVVEDNSKNVWFATGCGVLRFDKQTERFNGYGKYDGFPNVTIEKGSALLTSAGELWLGCKEGIIAFSPDKLEYRKQKCKTYIVDFKIPGKEDYPVMDVSIKYIDKIELKPNQSTFSVEFATLDYGSRGENGVLYKYRLEGYEKEWHFNGKNRIASYTEVPSGTYKLFVQSMDESAVEWLSGSELTICILPYWWATWQAYMLYMILITAFLALISKPVIRVIKAKTNVYVKRQLSDLKIRFFTNLSHEIRIPFTLIKNPIHKLKEENNLSPKSKRYIKLMEKNTDQMLQLLNQILDFGKMQPDMVCLNISPVNLNKMMESFYKEFRMLSEESETAYSFHLTNEDILLWADKEKLGIGIRNVISNAFRFTPSGKSITVSTGISNDKKKCYIQIESSGGRVQEDELTSKAFEYVSQANHSWNPYHQGTGMGLLLSEELINLHQGSIVIKNQEGHSILFTIELLLGKKHYNSSRVNFVDVKENREPENFLSLLSDDKQQRQTKIKKKSIPQESVGNFFNDSLSIILLLEEDRDLANLFKWELEGKYNVVVVTDVGKGLKKINQYHPDIIVVNQALSQISSMKLLKRIQRDFRISHIPVVIWAAEKDEESRIEFLHTGVVAYLTGPIEKEYLMAQLKHLQEKTRQFRERVWNLTDIKEPGNYMPGLTPKDIRLLEKLVRVMDENLSNNNFDFNLNDLISDTKWDYLLFQKKIKGLTGFDPTKLIKEVRLNKSTELLKNTNMSSSEIAFTLGFKDLEDYERCFFSKYNQMPIEYRNNQKEF</sequence>
<dbReference type="SUPFAM" id="SSF55874">
    <property type="entry name" value="ATPase domain of HSP90 chaperone/DNA topoisomerase II/histidine kinase"/>
    <property type="match status" value="1"/>
</dbReference>
<dbReference type="GO" id="GO:0000155">
    <property type="term" value="F:phosphorelay sensor kinase activity"/>
    <property type="evidence" value="ECO:0007669"/>
    <property type="project" value="InterPro"/>
</dbReference>
<dbReference type="Gene3D" id="2.130.10.10">
    <property type="entry name" value="YVTN repeat-like/Quinoprotein amine dehydrogenase"/>
    <property type="match status" value="3"/>
</dbReference>
<dbReference type="FunFam" id="1.10.287.130:FF:000045">
    <property type="entry name" value="Two-component system sensor histidine kinase/response regulator"/>
    <property type="match status" value="1"/>
</dbReference>
<dbReference type="SUPFAM" id="SSF46689">
    <property type="entry name" value="Homeodomain-like"/>
    <property type="match status" value="1"/>
</dbReference>
<dbReference type="Pfam" id="PF02518">
    <property type="entry name" value="HATPase_c"/>
    <property type="match status" value="1"/>
</dbReference>
<keyword evidence="1" id="KW-0597">Phosphoprotein</keyword>
<keyword evidence="7" id="KW-0418">Kinase</keyword>
<dbReference type="PROSITE" id="PS50109">
    <property type="entry name" value="HIS_KIN"/>
    <property type="match status" value="1"/>
</dbReference>
<evidence type="ECO:0000259" key="4">
    <source>
        <dbReference type="PROSITE" id="PS01124"/>
    </source>
</evidence>
<dbReference type="InterPro" id="IPR009057">
    <property type="entry name" value="Homeodomain-like_sf"/>
</dbReference>
<feature type="domain" description="Response regulatory" evidence="6">
    <location>
        <begin position="1228"/>
        <end position="1343"/>
    </location>
</feature>
<dbReference type="Gene3D" id="1.10.287.130">
    <property type="match status" value="1"/>
</dbReference>
<evidence type="ECO:0000256" key="3">
    <source>
        <dbReference type="ARBA" id="ARBA00023163"/>
    </source>
</evidence>
<dbReference type="Gene3D" id="2.60.40.10">
    <property type="entry name" value="Immunoglobulins"/>
    <property type="match status" value="1"/>
</dbReference>
<dbReference type="InterPro" id="IPR011047">
    <property type="entry name" value="Quinoprotein_ADH-like_sf"/>
</dbReference>
<keyword evidence="7" id="KW-0808">Transferase</keyword>
<dbReference type="SUPFAM" id="SSF52172">
    <property type="entry name" value="CheY-like"/>
    <property type="match status" value="1"/>
</dbReference>
<dbReference type="SMART" id="SM00387">
    <property type="entry name" value="HATPase_c"/>
    <property type="match status" value="1"/>
</dbReference>
<dbReference type="Pfam" id="PF07495">
    <property type="entry name" value="Y_Y_Y"/>
    <property type="match status" value="1"/>
</dbReference>
<dbReference type="CDD" id="cd00156">
    <property type="entry name" value="REC"/>
    <property type="match status" value="1"/>
</dbReference>
<feature type="domain" description="HTH araC/xylS-type" evidence="4">
    <location>
        <begin position="1378"/>
        <end position="1479"/>
    </location>
</feature>
<dbReference type="Pfam" id="PF00512">
    <property type="entry name" value="HisKA"/>
    <property type="match status" value="1"/>
</dbReference>
<dbReference type="InterPro" id="IPR013783">
    <property type="entry name" value="Ig-like_fold"/>
</dbReference>
<dbReference type="Pfam" id="PF07494">
    <property type="entry name" value="Reg_prop"/>
    <property type="match status" value="2"/>
</dbReference>
<dbReference type="InterPro" id="IPR005467">
    <property type="entry name" value="His_kinase_dom"/>
</dbReference>
<dbReference type="PANTHER" id="PTHR43547">
    <property type="entry name" value="TWO-COMPONENT HISTIDINE KINASE"/>
    <property type="match status" value="1"/>
</dbReference>
<dbReference type="Pfam" id="PF00072">
    <property type="entry name" value="Response_reg"/>
    <property type="match status" value="1"/>
</dbReference>
<name>A0A5J4RRL0_9ZZZZ</name>
<proteinExistence type="predicted"/>
<dbReference type="SUPFAM" id="SSF47384">
    <property type="entry name" value="Homodimeric domain of signal transducing histidine kinase"/>
    <property type="match status" value="1"/>
</dbReference>
<dbReference type="InterPro" id="IPR015943">
    <property type="entry name" value="WD40/YVTN_repeat-like_dom_sf"/>
</dbReference>
<keyword evidence="3" id="KW-0804">Transcription</keyword>
<dbReference type="SMART" id="SM00448">
    <property type="entry name" value="REC"/>
    <property type="match status" value="1"/>
</dbReference>
<dbReference type="InterPro" id="IPR011110">
    <property type="entry name" value="Reg_prop"/>
</dbReference>
<dbReference type="EC" id="2.7.13.3" evidence="7"/>
<dbReference type="SMART" id="SM00388">
    <property type="entry name" value="HisKA"/>
    <property type="match status" value="1"/>
</dbReference>
<dbReference type="Gene3D" id="1.10.10.60">
    <property type="entry name" value="Homeodomain-like"/>
    <property type="match status" value="1"/>
</dbReference>
<dbReference type="InterPro" id="IPR003661">
    <property type="entry name" value="HisK_dim/P_dom"/>
</dbReference>
<feature type="domain" description="Histidine kinase" evidence="5">
    <location>
        <begin position="951"/>
        <end position="1171"/>
    </location>
</feature>
<dbReference type="PROSITE" id="PS01124">
    <property type="entry name" value="HTH_ARAC_FAMILY_2"/>
    <property type="match status" value="1"/>
</dbReference>
<dbReference type="InterPro" id="IPR011006">
    <property type="entry name" value="CheY-like_superfamily"/>
</dbReference>
<dbReference type="GO" id="GO:0003700">
    <property type="term" value="F:DNA-binding transcription factor activity"/>
    <property type="evidence" value="ECO:0007669"/>
    <property type="project" value="InterPro"/>
</dbReference>
<gene>
    <name evidence="7" type="ORF">EZS27_015692</name>
</gene>
<dbReference type="Gene3D" id="3.40.50.2300">
    <property type="match status" value="1"/>
</dbReference>
<comment type="caution">
    <text evidence="7">The sequence shown here is derived from an EMBL/GenBank/DDBJ whole genome shotgun (WGS) entry which is preliminary data.</text>
</comment>
<dbReference type="GO" id="GO:0043565">
    <property type="term" value="F:sequence-specific DNA binding"/>
    <property type="evidence" value="ECO:0007669"/>
    <property type="project" value="InterPro"/>
</dbReference>
<dbReference type="InterPro" id="IPR011123">
    <property type="entry name" value="Y_Y_Y"/>
</dbReference>
<dbReference type="PROSITE" id="PS50110">
    <property type="entry name" value="RESPONSE_REGULATORY"/>
    <property type="match status" value="1"/>
</dbReference>
<dbReference type="CDD" id="cd00082">
    <property type="entry name" value="HisKA"/>
    <property type="match status" value="1"/>
</dbReference>